<evidence type="ECO:0000256" key="3">
    <source>
        <dbReference type="ARBA" id="ARBA00023136"/>
    </source>
</evidence>
<dbReference type="PANTHER" id="PTHR11860">
    <property type="entry name" value="POLYMERIC-IMMUNOGLOBULIN RECEPTOR"/>
    <property type="match status" value="1"/>
</dbReference>
<reference evidence="9" key="1">
    <citation type="submission" date="2024-04" db="EMBL/GenBank/DDBJ databases">
        <title>Salinicola lusitanus LLJ914,a marine bacterium isolated from the Okinawa Trough.</title>
        <authorList>
            <person name="Li J."/>
        </authorList>
    </citation>
    <scope>NUCLEOTIDE SEQUENCE [LARGE SCALE GENOMIC DNA]</scope>
</reference>
<keyword evidence="2 5" id="KW-0812">Transmembrane</keyword>
<dbReference type="Proteomes" id="UP001460270">
    <property type="component" value="Unassembled WGS sequence"/>
</dbReference>
<evidence type="ECO:0000256" key="1">
    <source>
        <dbReference type="ARBA" id="ARBA00004370"/>
    </source>
</evidence>
<sequence>MRLCSAYTVIFVLFAGRYGFSREVEKVFEVTEGRNITVACPMYIYGNIKIFCKTDCSEEENILVQTTDFQHHKGRFSITHESMGLLSLQMSVIITNLHRSDTGYYQCGLDYGQRNATMVEFGIVVYRAFTTSLYNSSENYTTLTSTTSSPSDHEQQQTPTQTPTTTTGVITYLVLMAVFLLLFLVLFILCWKKEKTNPKVNDETNTHANEEDREYVNLRPAPVSKTADDTYQSLCVDTMDPNQIYSSI</sequence>
<dbReference type="SUPFAM" id="SSF48726">
    <property type="entry name" value="Immunoglobulin"/>
    <property type="match status" value="1"/>
</dbReference>
<evidence type="ECO:0000256" key="6">
    <source>
        <dbReference type="SAM" id="SignalP"/>
    </source>
</evidence>
<comment type="subcellular location">
    <subcellularLocation>
        <location evidence="1">Membrane</location>
    </subcellularLocation>
</comment>
<proteinExistence type="predicted"/>
<dbReference type="InterPro" id="IPR013106">
    <property type="entry name" value="Ig_V-set"/>
</dbReference>
<dbReference type="GO" id="GO:0004888">
    <property type="term" value="F:transmembrane signaling receptor activity"/>
    <property type="evidence" value="ECO:0007669"/>
    <property type="project" value="TreeGrafter"/>
</dbReference>
<gene>
    <name evidence="8" type="ORF">WMY93_030681</name>
</gene>
<feature type="region of interest" description="Disordered" evidence="4">
    <location>
        <begin position="140"/>
        <end position="164"/>
    </location>
</feature>
<dbReference type="InterPro" id="IPR036179">
    <property type="entry name" value="Ig-like_dom_sf"/>
</dbReference>
<evidence type="ECO:0000256" key="4">
    <source>
        <dbReference type="SAM" id="MobiDB-lite"/>
    </source>
</evidence>
<keyword evidence="9" id="KW-1185">Reference proteome</keyword>
<dbReference type="Pfam" id="PF07686">
    <property type="entry name" value="V-set"/>
    <property type="match status" value="1"/>
</dbReference>
<organism evidence="8 9">
    <name type="scientific">Mugilogobius chulae</name>
    <name type="common">yellowstripe goby</name>
    <dbReference type="NCBI Taxonomy" id="88201"/>
    <lineage>
        <taxon>Eukaryota</taxon>
        <taxon>Metazoa</taxon>
        <taxon>Chordata</taxon>
        <taxon>Craniata</taxon>
        <taxon>Vertebrata</taxon>
        <taxon>Euteleostomi</taxon>
        <taxon>Actinopterygii</taxon>
        <taxon>Neopterygii</taxon>
        <taxon>Teleostei</taxon>
        <taxon>Neoteleostei</taxon>
        <taxon>Acanthomorphata</taxon>
        <taxon>Gobiaria</taxon>
        <taxon>Gobiiformes</taxon>
        <taxon>Gobioidei</taxon>
        <taxon>Gobiidae</taxon>
        <taxon>Gobionellinae</taxon>
        <taxon>Mugilogobius</taxon>
    </lineage>
</organism>
<dbReference type="EMBL" id="JBBPFD010000207">
    <property type="protein sequence ID" value="KAK7879754.1"/>
    <property type="molecule type" value="Genomic_DNA"/>
</dbReference>
<dbReference type="AlphaFoldDB" id="A0AAW0MRM7"/>
<dbReference type="PANTHER" id="PTHR11860:SF87">
    <property type="entry name" value="CMRF35-LIKE MOLECULE 8"/>
    <property type="match status" value="1"/>
</dbReference>
<dbReference type="InterPro" id="IPR013783">
    <property type="entry name" value="Ig-like_fold"/>
</dbReference>
<evidence type="ECO:0000313" key="9">
    <source>
        <dbReference type="Proteomes" id="UP001460270"/>
    </source>
</evidence>
<dbReference type="Gene3D" id="2.60.40.10">
    <property type="entry name" value="Immunoglobulins"/>
    <property type="match status" value="1"/>
</dbReference>
<evidence type="ECO:0000256" key="2">
    <source>
        <dbReference type="ARBA" id="ARBA00022692"/>
    </source>
</evidence>
<keyword evidence="5" id="KW-1133">Transmembrane helix</keyword>
<feature type="chain" id="PRO_5044001803" description="Immunoglobulin V-set domain-containing protein" evidence="6">
    <location>
        <begin position="20"/>
        <end position="248"/>
    </location>
</feature>
<evidence type="ECO:0000256" key="5">
    <source>
        <dbReference type="SAM" id="Phobius"/>
    </source>
</evidence>
<feature type="signal peptide" evidence="6">
    <location>
        <begin position="1"/>
        <end position="19"/>
    </location>
</feature>
<keyword evidence="6" id="KW-0732">Signal</keyword>
<accession>A0AAW0MRM7</accession>
<evidence type="ECO:0000259" key="7">
    <source>
        <dbReference type="Pfam" id="PF07686"/>
    </source>
</evidence>
<feature type="domain" description="Immunoglobulin V-set" evidence="7">
    <location>
        <begin position="24"/>
        <end position="112"/>
    </location>
</feature>
<feature type="transmembrane region" description="Helical" evidence="5">
    <location>
        <begin position="169"/>
        <end position="191"/>
    </location>
</feature>
<dbReference type="GO" id="GO:0005886">
    <property type="term" value="C:plasma membrane"/>
    <property type="evidence" value="ECO:0007669"/>
    <property type="project" value="TreeGrafter"/>
</dbReference>
<name>A0AAW0MRM7_9GOBI</name>
<dbReference type="InterPro" id="IPR050671">
    <property type="entry name" value="CD300_family_receptors"/>
</dbReference>
<comment type="caution">
    <text evidence="8">The sequence shown here is derived from an EMBL/GenBank/DDBJ whole genome shotgun (WGS) entry which is preliminary data.</text>
</comment>
<evidence type="ECO:0000313" key="8">
    <source>
        <dbReference type="EMBL" id="KAK7879754.1"/>
    </source>
</evidence>
<protein>
    <recommendedName>
        <fullName evidence="7">Immunoglobulin V-set domain-containing protein</fullName>
    </recommendedName>
</protein>
<keyword evidence="3 5" id="KW-0472">Membrane</keyword>